<dbReference type="Pfam" id="PF00004">
    <property type="entry name" value="AAA"/>
    <property type="match status" value="1"/>
</dbReference>
<dbReference type="InterPro" id="IPR003959">
    <property type="entry name" value="ATPase_AAA_core"/>
</dbReference>
<feature type="non-terminal residue" evidence="3">
    <location>
        <position position="1"/>
    </location>
</feature>
<organism evidence="3 4">
    <name type="scientific">Staurois parvus</name>
    <dbReference type="NCBI Taxonomy" id="386267"/>
    <lineage>
        <taxon>Eukaryota</taxon>
        <taxon>Metazoa</taxon>
        <taxon>Chordata</taxon>
        <taxon>Craniata</taxon>
        <taxon>Vertebrata</taxon>
        <taxon>Euteleostomi</taxon>
        <taxon>Amphibia</taxon>
        <taxon>Batrachia</taxon>
        <taxon>Anura</taxon>
        <taxon>Neobatrachia</taxon>
        <taxon>Ranoidea</taxon>
        <taxon>Ranidae</taxon>
        <taxon>Staurois</taxon>
    </lineage>
</organism>
<dbReference type="Gene3D" id="3.40.50.300">
    <property type="entry name" value="P-loop containing nucleotide triphosphate hydrolases"/>
    <property type="match status" value="1"/>
</dbReference>
<gene>
    <name evidence="3" type="ORF">SPARVUS_LOCUS14743391</name>
</gene>
<evidence type="ECO:0000256" key="1">
    <source>
        <dbReference type="SAM" id="MobiDB-lite"/>
    </source>
</evidence>
<dbReference type="InterPro" id="IPR027417">
    <property type="entry name" value="P-loop_NTPase"/>
</dbReference>
<comment type="caution">
    <text evidence="3">The sequence shown here is derived from an EMBL/GenBank/DDBJ whole genome shotgun (WGS) entry which is preliminary data.</text>
</comment>
<keyword evidence="4" id="KW-1185">Reference proteome</keyword>
<dbReference type="PANTHER" id="PTHR23389">
    <property type="entry name" value="CHROMOSOME TRANSMISSION FIDELITY FACTOR 18"/>
    <property type="match status" value="1"/>
</dbReference>
<evidence type="ECO:0000313" key="4">
    <source>
        <dbReference type="Proteomes" id="UP001162483"/>
    </source>
</evidence>
<feature type="region of interest" description="Disordered" evidence="1">
    <location>
        <begin position="77"/>
        <end position="133"/>
    </location>
</feature>
<name>A0ABN9GU62_9NEOB</name>
<dbReference type="EMBL" id="CATNWA010019343">
    <property type="protein sequence ID" value="CAI9612669.1"/>
    <property type="molecule type" value="Genomic_DNA"/>
</dbReference>
<sequence length="159" mass="16944">ILCVTPCSLLGPPGVGKTAAVYACAQELGFKVFEVNASCQRSGRQILAQLKEATQSHQVDQQGVNAHKPCFFTSYTLGKSPRKMHSPKAVVSSPRKPPMSPRGGKKGLAPQSLANFFKAAPKQKSDERKAAPDPCKAVLTISDGKTCKHKAVKAVISDK</sequence>
<proteinExistence type="predicted"/>
<dbReference type="Proteomes" id="UP001162483">
    <property type="component" value="Unassembled WGS sequence"/>
</dbReference>
<evidence type="ECO:0000313" key="3">
    <source>
        <dbReference type="EMBL" id="CAI9612669.1"/>
    </source>
</evidence>
<dbReference type="PANTHER" id="PTHR23389:SF21">
    <property type="entry name" value="ATPASE FAMILY AAA DOMAIN-CONTAINING PROTEIN 5"/>
    <property type="match status" value="1"/>
</dbReference>
<protein>
    <recommendedName>
        <fullName evidence="2">ATPase AAA-type core domain-containing protein</fullName>
    </recommendedName>
</protein>
<feature type="domain" description="ATPase AAA-type core" evidence="2">
    <location>
        <begin position="9"/>
        <end position="53"/>
    </location>
</feature>
<dbReference type="SUPFAM" id="SSF52540">
    <property type="entry name" value="P-loop containing nucleoside triphosphate hydrolases"/>
    <property type="match status" value="1"/>
</dbReference>
<feature type="non-terminal residue" evidence="3">
    <location>
        <position position="159"/>
    </location>
</feature>
<accession>A0ABN9GU62</accession>
<evidence type="ECO:0000259" key="2">
    <source>
        <dbReference type="Pfam" id="PF00004"/>
    </source>
</evidence>
<reference evidence="3" key="1">
    <citation type="submission" date="2023-05" db="EMBL/GenBank/DDBJ databases">
        <authorList>
            <person name="Stuckert A."/>
        </authorList>
    </citation>
    <scope>NUCLEOTIDE SEQUENCE</scope>
</reference>